<dbReference type="FunCoup" id="G8YQB9">
    <property type="interactions" value="244"/>
</dbReference>
<dbReference type="OrthoDB" id="444127at2759"/>
<dbReference type="InterPro" id="IPR044924">
    <property type="entry name" value="HAD-SF_hydro_IA_REG-2-like_cap"/>
</dbReference>
<accession>G8YQB9</accession>
<dbReference type="Gene3D" id="1.10.150.720">
    <property type="entry name" value="Haloacid dehalogenase-like hydrolase"/>
    <property type="match status" value="1"/>
</dbReference>
<dbReference type="GO" id="GO:0005634">
    <property type="term" value="C:nucleus"/>
    <property type="evidence" value="ECO:0007669"/>
    <property type="project" value="TreeGrafter"/>
</dbReference>
<dbReference type="PANTHER" id="PTHR46191:SF2">
    <property type="entry name" value="HALOACID DEHALOGENASE-LIKE HYDROLASE DOMAIN-CONTAINING PROTEIN 3"/>
    <property type="match status" value="1"/>
</dbReference>
<dbReference type="InterPro" id="IPR036412">
    <property type="entry name" value="HAD-like_sf"/>
</dbReference>
<dbReference type="SFLD" id="SFLDS00003">
    <property type="entry name" value="Haloacid_Dehalogenase"/>
    <property type="match status" value="1"/>
</dbReference>
<keyword evidence="2" id="KW-1185">Reference proteome</keyword>
<dbReference type="InterPro" id="IPR023214">
    <property type="entry name" value="HAD_sf"/>
</dbReference>
<protein>
    <submittedName>
        <fullName evidence="1">Piso0_000886 protein</fullName>
    </submittedName>
</protein>
<dbReference type="Gene3D" id="3.40.50.1000">
    <property type="entry name" value="HAD superfamily/HAD-like"/>
    <property type="match status" value="1"/>
</dbReference>
<dbReference type="InterPro" id="IPR051828">
    <property type="entry name" value="HAD-like_hydrolase_domain"/>
</dbReference>
<dbReference type="SUPFAM" id="SSF56784">
    <property type="entry name" value="HAD-like"/>
    <property type="match status" value="1"/>
</dbReference>
<dbReference type="SFLD" id="SFLDG01129">
    <property type="entry name" value="C1.5:_HAD__Beta-PGM__Phosphata"/>
    <property type="match status" value="1"/>
</dbReference>
<dbReference type="eggNOG" id="KOG3085">
    <property type="taxonomic scope" value="Eukaryota"/>
</dbReference>
<dbReference type="InParanoid" id="G8YQB9"/>
<dbReference type="AlphaFoldDB" id="G8YQB9"/>
<evidence type="ECO:0000313" key="1">
    <source>
        <dbReference type="EMBL" id="CCE78854.1"/>
    </source>
</evidence>
<organism evidence="1 2">
    <name type="scientific">Pichia sorbitophila (strain ATCC MYA-4447 / BCRC 22081 / CBS 7064 / NBRC 10061 / NRRL Y-12695)</name>
    <name type="common">Hybrid yeast</name>
    <dbReference type="NCBI Taxonomy" id="559304"/>
    <lineage>
        <taxon>Eukaryota</taxon>
        <taxon>Fungi</taxon>
        <taxon>Dikarya</taxon>
        <taxon>Ascomycota</taxon>
        <taxon>Saccharomycotina</taxon>
        <taxon>Pichiomycetes</taxon>
        <taxon>Debaryomycetaceae</taxon>
        <taxon>Millerozyma</taxon>
    </lineage>
</organism>
<dbReference type="Proteomes" id="UP000005222">
    <property type="component" value="Chromosome D"/>
</dbReference>
<dbReference type="STRING" id="559304.G8YQB9"/>
<evidence type="ECO:0000313" key="2">
    <source>
        <dbReference type="Proteomes" id="UP000005222"/>
    </source>
</evidence>
<sequence length="341" mass="39305">MFFQLTTLPRIHARAFSRRSQARGGLFGRKIQVRKLHEDYLSLKRTNYVSDTDTPFAKPNFISFDVFDTLYTPKKSMPEQYYDIATEEFGLNVSLEEIQERFPTVSSHLNLQFPNYGKYSPEMSSSDEWWSEMVTRLFQLPHYKDNKDTEALCKRLISHFTTEHAYIVYDDVVPALEKCKKNAIPMIICSNASHHMYKALENLGLLAYFPKESIFISYDVDCAKPDRRFFSSVIDKYVSDKSIKTNTEKLDSYLSNCWHIGDHLSKDYISSIKSGWNGVLLDRENRYGLFSSTTQDPAANEKPVMCGMEYEQSKAGTNDGVRVLGDNRVVARNLVDAVDIF</sequence>
<dbReference type="PANTHER" id="PTHR46191">
    <property type="match status" value="1"/>
</dbReference>
<dbReference type="OMA" id="WWRQLIA"/>
<dbReference type="HOGENOM" id="CLU_045011_8_0_1"/>
<reference evidence="1 2" key="1">
    <citation type="journal article" date="2012" name="G3 (Bethesda)">
        <title>Pichia sorbitophila, an interspecies yeast hybrid reveals early steps of genome resolution following polyploidization.</title>
        <authorList>
            <person name="Leh Louis V."/>
            <person name="Despons L."/>
            <person name="Friedrich A."/>
            <person name="Martin T."/>
            <person name="Durrens P."/>
            <person name="Casaregola S."/>
            <person name="Neuveglise C."/>
            <person name="Fairhead C."/>
            <person name="Marck C."/>
            <person name="Cruz J.A."/>
            <person name="Straub M.L."/>
            <person name="Kugler V."/>
            <person name="Sacerdot C."/>
            <person name="Uzunov Z."/>
            <person name="Thierry A."/>
            <person name="Weiss S."/>
            <person name="Bleykasten C."/>
            <person name="De Montigny J."/>
            <person name="Jacques N."/>
            <person name="Jung P."/>
            <person name="Lemaire M."/>
            <person name="Mallet S."/>
            <person name="Morel G."/>
            <person name="Richard G.F."/>
            <person name="Sarkar A."/>
            <person name="Savel G."/>
            <person name="Schacherer J."/>
            <person name="Seret M.L."/>
            <person name="Talla E."/>
            <person name="Samson G."/>
            <person name="Jubin C."/>
            <person name="Poulain J."/>
            <person name="Vacherie B."/>
            <person name="Barbe V."/>
            <person name="Pelletier E."/>
            <person name="Sherman D.J."/>
            <person name="Westhof E."/>
            <person name="Weissenbach J."/>
            <person name="Baret P.V."/>
            <person name="Wincker P."/>
            <person name="Gaillardin C."/>
            <person name="Dujon B."/>
            <person name="Souciet J.L."/>
        </authorList>
    </citation>
    <scope>NUCLEOTIDE SEQUENCE [LARGE SCALE GENOMIC DNA]</scope>
    <source>
        <strain evidence="2">ATCC MYA-4447 / BCRC 22081 / CBS 7064 / NBRC 10061 / NRRL Y-12695</strain>
    </source>
</reference>
<proteinExistence type="predicted"/>
<dbReference type="EMBL" id="FO082056">
    <property type="protein sequence ID" value="CCE78854.1"/>
    <property type="molecule type" value="Genomic_DNA"/>
</dbReference>
<name>G8YQB9_PICSO</name>
<dbReference type="Pfam" id="PF00702">
    <property type="entry name" value="Hydrolase"/>
    <property type="match status" value="1"/>
</dbReference>
<gene>
    <name evidence="1" type="primary">Piso0_000886</name>
    <name evidence="1" type="ORF">GNLVRS01_PISO0D06251g</name>
</gene>